<evidence type="ECO:0008006" key="2">
    <source>
        <dbReference type="Google" id="ProtNLM"/>
    </source>
</evidence>
<accession>A0A1V5MKT6</accession>
<dbReference type="Proteomes" id="UP000485484">
    <property type="component" value="Unassembled WGS sequence"/>
</dbReference>
<comment type="caution">
    <text evidence="1">The sequence shown here is derived from an EMBL/GenBank/DDBJ whole genome shotgun (WGS) entry which is preliminary data.</text>
</comment>
<protein>
    <recommendedName>
        <fullName evidence="2">Uroporphyrinogen decarboxylase (URO-D)</fullName>
    </recommendedName>
</protein>
<name>A0A1V5MKT6_UNCT6</name>
<sequence>MKKAANSGGIFDTTTVDSFPGKPGWAAARRRWLAYWEGSEVDRPLLDVRAPVDSGRPPLEAPANLEDRYFDPDYVGRKWLRKVEGTYWAGEAVPTDSILMGCYALGCGPKVVFAPNTVWHPVIEAGPDSPLAWSPGPDDPWRRKLDRVISHLLELGRNRFLVGEHSQVPPNDLLMLLRGTEPFLMELVEAPERWQRRLDEVMPIWLELLNHFRGLIAGRQKGCFWGWPGLWHPDYVLLTQSDMSALISPALFEKWVLREMDWMGERFDTLWYHLDGPRAVVHLPALLSRSYIKVIQFVPGAGVAPNGPAYLDLYRRVQAAGRGLDLHCPPAEAEFLIRRLRPERLLLRVVTESPAAADEFVEKAGRWCGSHLGRD</sequence>
<organism evidence="1">
    <name type="scientific">candidate division TA06 bacterium ADurb.Bin417</name>
    <dbReference type="NCBI Taxonomy" id="1852828"/>
    <lineage>
        <taxon>Bacteria</taxon>
        <taxon>Bacteria division TA06</taxon>
    </lineage>
</organism>
<dbReference type="InterPro" id="IPR038071">
    <property type="entry name" value="UROD/MetE-like_sf"/>
</dbReference>
<evidence type="ECO:0000313" key="1">
    <source>
        <dbReference type="EMBL" id="OPZ93838.1"/>
    </source>
</evidence>
<dbReference type="Gene3D" id="3.20.20.210">
    <property type="match status" value="1"/>
</dbReference>
<dbReference type="EMBL" id="MWAK01000005">
    <property type="protein sequence ID" value="OPZ93838.1"/>
    <property type="molecule type" value="Genomic_DNA"/>
</dbReference>
<proteinExistence type="predicted"/>
<gene>
    <name evidence="1" type="ORF">BWY73_00082</name>
</gene>
<reference evidence="1" key="1">
    <citation type="submission" date="2017-02" db="EMBL/GenBank/DDBJ databases">
        <title>Delving into the versatile metabolic prowess of the omnipresent phylum Bacteroidetes.</title>
        <authorList>
            <person name="Nobu M.K."/>
            <person name="Mei R."/>
            <person name="Narihiro T."/>
            <person name="Kuroda K."/>
            <person name="Liu W.-T."/>
        </authorList>
    </citation>
    <scope>NUCLEOTIDE SEQUENCE</scope>
    <source>
        <strain evidence="1">ADurb.Bin417</strain>
    </source>
</reference>
<dbReference type="AlphaFoldDB" id="A0A1V5MKT6"/>